<feature type="non-terminal residue" evidence="2">
    <location>
        <position position="71"/>
    </location>
</feature>
<proteinExistence type="predicted"/>
<dbReference type="EMBL" id="BARS01054063">
    <property type="protein sequence ID" value="GAG45232.1"/>
    <property type="molecule type" value="Genomic_DNA"/>
</dbReference>
<evidence type="ECO:0000313" key="2">
    <source>
        <dbReference type="EMBL" id="GAG45232.1"/>
    </source>
</evidence>
<evidence type="ECO:0000256" key="1">
    <source>
        <dbReference type="SAM" id="MobiDB-lite"/>
    </source>
</evidence>
<dbReference type="AlphaFoldDB" id="X0YD86"/>
<protein>
    <submittedName>
        <fullName evidence="2">Uncharacterized protein</fullName>
    </submittedName>
</protein>
<gene>
    <name evidence="2" type="ORF">S01H1_80109</name>
</gene>
<accession>X0YD86</accession>
<feature type="region of interest" description="Disordered" evidence="1">
    <location>
        <begin position="35"/>
        <end position="71"/>
    </location>
</feature>
<feature type="compositionally biased region" description="Basic and acidic residues" evidence="1">
    <location>
        <begin position="40"/>
        <end position="71"/>
    </location>
</feature>
<reference evidence="2" key="1">
    <citation type="journal article" date="2014" name="Front. Microbiol.">
        <title>High frequency of phylogenetically diverse reductive dehalogenase-homologous genes in deep subseafloor sedimentary metagenomes.</title>
        <authorList>
            <person name="Kawai M."/>
            <person name="Futagami T."/>
            <person name="Toyoda A."/>
            <person name="Takaki Y."/>
            <person name="Nishi S."/>
            <person name="Hori S."/>
            <person name="Arai W."/>
            <person name="Tsubouchi T."/>
            <person name="Morono Y."/>
            <person name="Uchiyama I."/>
            <person name="Ito T."/>
            <person name="Fujiyama A."/>
            <person name="Inagaki F."/>
            <person name="Takami H."/>
        </authorList>
    </citation>
    <scope>NUCLEOTIDE SEQUENCE</scope>
    <source>
        <strain evidence="2">Expedition CK06-06</strain>
    </source>
</reference>
<organism evidence="2">
    <name type="scientific">marine sediment metagenome</name>
    <dbReference type="NCBI Taxonomy" id="412755"/>
    <lineage>
        <taxon>unclassified sequences</taxon>
        <taxon>metagenomes</taxon>
        <taxon>ecological metagenomes</taxon>
    </lineage>
</organism>
<comment type="caution">
    <text evidence="2">The sequence shown here is derived from an EMBL/GenBank/DDBJ whole genome shotgun (WGS) entry which is preliminary data.</text>
</comment>
<sequence length="71" mass="8320">MSRTEPKIDRELLGRVASLTRGQQRWLRTVLQSVFTMEPVTKRPAQEERPRRAGPRRAEPEPAQEPQRKDL</sequence>
<name>X0YD86_9ZZZZ</name>